<keyword evidence="5" id="KW-1185">Reference proteome</keyword>
<evidence type="ECO:0000256" key="1">
    <source>
        <dbReference type="SAM" id="SignalP"/>
    </source>
</evidence>
<dbReference type="PROSITE" id="PS51257">
    <property type="entry name" value="PROKAR_LIPOPROTEIN"/>
    <property type="match status" value="1"/>
</dbReference>
<keyword evidence="1" id="KW-0732">Signal</keyword>
<reference evidence="2 5" key="1">
    <citation type="submission" date="2023-02" db="EMBL/GenBank/DDBJ databases">
        <title>Pathogen: clinical or host-associated sample.</title>
        <authorList>
            <person name="Hergert J."/>
            <person name="Casey R."/>
            <person name="Wagner J."/>
            <person name="Young E.L."/>
            <person name="Oakeson K.F."/>
        </authorList>
    </citation>
    <scope>NUCLEOTIDE SEQUENCE</scope>
    <source>
        <strain evidence="3 5">2022CK-00829</strain>
        <strain evidence="2">2022CK-00830</strain>
    </source>
</reference>
<gene>
    <name evidence="2" type="ORF">PUW23_09175</name>
    <name evidence="3" type="ORF">PUW25_08870</name>
</gene>
<evidence type="ECO:0000313" key="2">
    <source>
        <dbReference type="EMBL" id="WDH84358.1"/>
    </source>
</evidence>
<feature type="chain" id="PRO_5043444207" evidence="1">
    <location>
        <begin position="22"/>
        <end position="163"/>
    </location>
</feature>
<sequence length="163" mass="17779">MKPKTYGILFTGLMVGSLVLAACGEKGASHDHSMHGKDNEQYEASASISEMPAFLAKYTDNTQATYALVSEVQEELKMLNCYCGCMDYEAAHDSLYRCFIASTSSSEVTWTDHGAQCGICMEEAKDAARLKAEGKSIEEIQKFIDDKYAPDGAPTSSEVHPII</sequence>
<dbReference type="AlphaFoldDB" id="A0AAX3N3U7"/>
<evidence type="ECO:0000313" key="3">
    <source>
        <dbReference type="EMBL" id="WDI04042.1"/>
    </source>
</evidence>
<keyword evidence="2" id="KW-0449">Lipoprotein</keyword>
<name>A0AAX3N3U7_9BACL</name>
<dbReference type="EMBL" id="CP118101">
    <property type="protein sequence ID" value="WDH84358.1"/>
    <property type="molecule type" value="Genomic_DNA"/>
</dbReference>
<dbReference type="Pfam" id="PF13798">
    <property type="entry name" value="PCYCGC"/>
    <property type="match status" value="1"/>
</dbReference>
<evidence type="ECO:0000313" key="5">
    <source>
        <dbReference type="Proteomes" id="UP001221519"/>
    </source>
</evidence>
<dbReference type="RefSeq" id="WP_047909838.1">
    <property type="nucleotide sequence ID" value="NZ_CP118101.1"/>
</dbReference>
<protein>
    <submittedName>
        <fullName evidence="2">PCYCGC motif-containing lipoprotein</fullName>
    </submittedName>
</protein>
<organism evidence="2 4">
    <name type="scientific">Paenibacillus urinalis</name>
    <dbReference type="NCBI Taxonomy" id="521520"/>
    <lineage>
        <taxon>Bacteria</taxon>
        <taxon>Bacillati</taxon>
        <taxon>Bacillota</taxon>
        <taxon>Bacilli</taxon>
        <taxon>Bacillales</taxon>
        <taxon>Paenibacillaceae</taxon>
        <taxon>Paenibacillus</taxon>
    </lineage>
</organism>
<accession>A0AAX3N3U7</accession>
<dbReference type="EMBL" id="CP118108">
    <property type="protein sequence ID" value="WDI04042.1"/>
    <property type="molecule type" value="Genomic_DNA"/>
</dbReference>
<dbReference type="Proteomes" id="UP001221519">
    <property type="component" value="Chromosome"/>
</dbReference>
<dbReference type="Proteomes" id="UP001220962">
    <property type="component" value="Chromosome"/>
</dbReference>
<feature type="signal peptide" evidence="1">
    <location>
        <begin position="1"/>
        <end position="21"/>
    </location>
</feature>
<dbReference type="InterPro" id="IPR025673">
    <property type="entry name" value="PCYCGC"/>
</dbReference>
<proteinExistence type="predicted"/>
<evidence type="ECO:0000313" key="4">
    <source>
        <dbReference type="Proteomes" id="UP001220962"/>
    </source>
</evidence>